<dbReference type="GO" id="GO:0005634">
    <property type="term" value="C:nucleus"/>
    <property type="evidence" value="ECO:0007669"/>
    <property type="project" value="UniProtKB-SubCell"/>
</dbReference>
<dbReference type="PROSITE" id="PS50097">
    <property type="entry name" value="BTB"/>
    <property type="match status" value="1"/>
</dbReference>
<evidence type="ECO:0000313" key="4">
    <source>
        <dbReference type="EMBL" id="KAK3921363.1"/>
    </source>
</evidence>
<dbReference type="SUPFAM" id="SSF46689">
    <property type="entry name" value="Homeodomain-like"/>
    <property type="match status" value="4"/>
</dbReference>
<name>A0AAE1LIX2_9NEOP</name>
<comment type="caution">
    <text evidence="4">The sequence shown here is derived from an EMBL/GenBank/DDBJ whole genome shotgun (WGS) entry which is preliminary data.</text>
</comment>
<dbReference type="InterPro" id="IPR009057">
    <property type="entry name" value="Homeodomain-like_sf"/>
</dbReference>
<dbReference type="InterPro" id="IPR011333">
    <property type="entry name" value="SKP1/BTB/POZ_sf"/>
</dbReference>
<reference evidence="4" key="1">
    <citation type="submission" date="2021-07" db="EMBL/GenBank/DDBJ databases">
        <authorList>
            <person name="Catto M.A."/>
            <person name="Jacobson A."/>
            <person name="Kennedy G."/>
            <person name="Labadie P."/>
            <person name="Hunt B.G."/>
            <person name="Srinivasan R."/>
        </authorList>
    </citation>
    <scope>NUCLEOTIDE SEQUENCE</scope>
    <source>
        <strain evidence="4">PL_HMW_Pooled</strain>
        <tissue evidence="4">Head</tissue>
    </source>
</reference>
<dbReference type="AlphaFoldDB" id="A0AAE1LIX2"/>
<dbReference type="Gene3D" id="3.30.710.10">
    <property type="entry name" value="Potassium Channel Kv1.1, Chain A"/>
    <property type="match status" value="1"/>
</dbReference>
<gene>
    <name evidence="4" type="ORF">KUF71_010578</name>
</gene>
<feature type="domain" description="BTB" evidence="3">
    <location>
        <begin position="39"/>
        <end position="105"/>
    </location>
</feature>
<evidence type="ECO:0000256" key="2">
    <source>
        <dbReference type="ARBA" id="ARBA00023242"/>
    </source>
</evidence>
<protein>
    <submittedName>
        <fullName evidence="4">Protein tramtrack, alpha isoform</fullName>
    </submittedName>
</protein>
<keyword evidence="2" id="KW-0539">Nucleus</keyword>
<dbReference type="Pfam" id="PF00651">
    <property type="entry name" value="BTB"/>
    <property type="match status" value="1"/>
</dbReference>
<reference evidence="4" key="2">
    <citation type="journal article" date="2023" name="BMC Genomics">
        <title>Pest status, molecular evolution, and epigenetic factors derived from the genome assembly of Frankliniella fusca, a thysanopteran phytovirus vector.</title>
        <authorList>
            <person name="Catto M.A."/>
            <person name="Labadie P.E."/>
            <person name="Jacobson A.L."/>
            <person name="Kennedy G.G."/>
            <person name="Srinivasan R."/>
            <person name="Hunt B.G."/>
        </authorList>
    </citation>
    <scope>NUCLEOTIDE SEQUENCE</scope>
    <source>
        <strain evidence="4">PL_HMW_Pooled</strain>
    </source>
</reference>
<dbReference type="GO" id="GO:0003677">
    <property type="term" value="F:DNA binding"/>
    <property type="evidence" value="ECO:0007669"/>
    <property type="project" value="InterPro"/>
</dbReference>
<comment type="subcellular location">
    <subcellularLocation>
        <location evidence="1">Nucleus</location>
    </subcellularLocation>
</comment>
<proteinExistence type="predicted"/>
<keyword evidence="5" id="KW-1185">Reference proteome</keyword>
<dbReference type="EMBL" id="JAHWGI010001033">
    <property type="protein sequence ID" value="KAK3921363.1"/>
    <property type="molecule type" value="Genomic_DNA"/>
</dbReference>
<sequence>MEMSAKNMKPSDNFCLKWSNYQAHVLGVLVQLLEAESLVDVTLSTVNGEKLYAHKIVLCAASSYFEEIFSDSSDSHPIVILTDVESNVLRSILDFVYHGELNVQASQLAELLEVASTLQIRGLTEVSDQLPLIAPDITSSNSIHPADASCPPCEEETEISQVAISAEEVVASHCSDDITLIASNNSLNGNENIESQEEQTNSNSNFMQGAQIEDEVCTVSISDSQNQPFIGKNQYKSVGTINREQDRKKRKRREICRKEYSEEQLAAALKDLRSGQLLGDTAIAHNIPRSTLYVRAKAEGIPITVTRQEHSGENVNAAVQAVHEGASLQQAADMYQIPKTVLWRRVKAAGAFTNRVQTRRQSYGPEHWQAAVQALQNGQNLSRVSAQFQIPKTTLFREKVRLVEAGKLPMTGVKKRSQQIQFSKQSQLKEAVAACKEGRMSQAEASITYQVPKTTIWRRLHKTNKKNADENIDSVRSVEITDATVEEQPEGVQGTLQDQAQFTFIEGNNQLPVTYIVEEDFSTAALII</sequence>
<dbReference type="Pfam" id="PF05225">
    <property type="entry name" value="HTH_psq"/>
    <property type="match status" value="2"/>
</dbReference>
<dbReference type="InterPro" id="IPR051095">
    <property type="entry name" value="Dros_DevTransReg"/>
</dbReference>
<dbReference type="CDD" id="cd18315">
    <property type="entry name" value="BTB_POZ_BAB-like"/>
    <property type="match status" value="1"/>
</dbReference>
<dbReference type="PANTHER" id="PTHR23110">
    <property type="entry name" value="BTB DOMAIN TRANSCRIPTION FACTOR"/>
    <property type="match status" value="1"/>
</dbReference>
<dbReference type="InterPro" id="IPR007889">
    <property type="entry name" value="HTH_Psq"/>
</dbReference>
<dbReference type="Proteomes" id="UP001219518">
    <property type="component" value="Unassembled WGS sequence"/>
</dbReference>
<dbReference type="GO" id="GO:0006357">
    <property type="term" value="P:regulation of transcription by RNA polymerase II"/>
    <property type="evidence" value="ECO:0007669"/>
    <property type="project" value="TreeGrafter"/>
</dbReference>
<dbReference type="Gene3D" id="1.10.10.60">
    <property type="entry name" value="Homeodomain-like"/>
    <property type="match status" value="3"/>
</dbReference>
<dbReference type="SMART" id="SM00225">
    <property type="entry name" value="BTB"/>
    <property type="match status" value="1"/>
</dbReference>
<evidence type="ECO:0000259" key="3">
    <source>
        <dbReference type="PROSITE" id="PS50097"/>
    </source>
</evidence>
<evidence type="ECO:0000256" key="1">
    <source>
        <dbReference type="ARBA" id="ARBA00004123"/>
    </source>
</evidence>
<evidence type="ECO:0000313" key="5">
    <source>
        <dbReference type="Proteomes" id="UP001219518"/>
    </source>
</evidence>
<dbReference type="PANTHER" id="PTHR23110:SF82">
    <property type="entry name" value="PROTEIN TRAMTRACK, ALPHA ISOFORM"/>
    <property type="match status" value="1"/>
</dbReference>
<dbReference type="InterPro" id="IPR000210">
    <property type="entry name" value="BTB/POZ_dom"/>
</dbReference>
<dbReference type="SUPFAM" id="SSF54695">
    <property type="entry name" value="POZ domain"/>
    <property type="match status" value="1"/>
</dbReference>
<organism evidence="4 5">
    <name type="scientific">Frankliniella fusca</name>
    <dbReference type="NCBI Taxonomy" id="407009"/>
    <lineage>
        <taxon>Eukaryota</taxon>
        <taxon>Metazoa</taxon>
        <taxon>Ecdysozoa</taxon>
        <taxon>Arthropoda</taxon>
        <taxon>Hexapoda</taxon>
        <taxon>Insecta</taxon>
        <taxon>Pterygota</taxon>
        <taxon>Neoptera</taxon>
        <taxon>Paraneoptera</taxon>
        <taxon>Thysanoptera</taxon>
        <taxon>Terebrantia</taxon>
        <taxon>Thripoidea</taxon>
        <taxon>Thripidae</taxon>
        <taxon>Frankliniella</taxon>
    </lineage>
</organism>
<accession>A0AAE1LIX2</accession>